<keyword evidence="2" id="KW-1185">Reference proteome</keyword>
<dbReference type="InterPro" id="IPR037883">
    <property type="entry name" value="Knr4/Smi1-like_sf"/>
</dbReference>
<name>A0A6L6X1T8_9ACTN</name>
<gene>
    <name evidence="1" type="ORF">GPA10_24255</name>
</gene>
<protein>
    <recommendedName>
        <fullName evidence="3">SMI1/KNR4 family protein</fullName>
    </recommendedName>
</protein>
<sequence>MTRDAHGAKRMAYGNGVEVRAGILVGSRPLTYVEGTEMVWVERLLESTGRARLGLTINWDPAERALGVRLPDSYKELCEVFGHGTFSNSLTVDSVDPELVFDLVSGWSVGLRNARENGVEDGETDPFYEPHHLYIPGKGGLIPWGSGDTGDSFFWLVEEGAAPDDWPILGRVAEAETTDWQRYEVSVPEFVFRVLTDTAFRPFTLAPYVPEPTFTPAE</sequence>
<dbReference type="RefSeq" id="WP_157167317.1">
    <property type="nucleotide sequence ID" value="NZ_WPNZ01000013.1"/>
</dbReference>
<accession>A0A6L6X1T8</accession>
<comment type="caution">
    <text evidence="1">The sequence shown here is derived from an EMBL/GenBank/DDBJ whole genome shotgun (WGS) entry which is preliminary data.</text>
</comment>
<dbReference type="AlphaFoldDB" id="A0A6L6X1T8"/>
<organism evidence="1 2">
    <name type="scientific">Streptomyces typhae</name>
    <dbReference type="NCBI Taxonomy" id="2681492"/>
    <lineage>
        <taxon>Bacteria</taxon>
        <taxon>Bacillati</taxon>
        <taxon>Actinomycetota</taxon>
        <taxon>Actinomycetes</taxon>
        <taxon>Kitasatosporales</taxon>
        <taxon>Streptomycetaceae</taxon>
        <taxon>Streptomyces</taxon>
    </lineage>
</organism>
<evidence type="ECO:0000313" key="1">
    <source>
        <dbReference type="EMBL" id="MVO87785.1"/>
    </source>
</evidence>
<dbReference type="SUPFAM" id="SSF160631">
    <property type="entry name" value="SMI1/KNR4-like"/>
    <property type="match status" value="1"/>
</dbReference>
<evidence type="ECO:0008006" key="3">
    <source>
        <dbReference type="Google" id="ProtNLM"/>
    </source>
</evidence>
<reference evidence="1 2" key="1">
    <citation type="submission" date="2019-11" db="EMBL/GenBank/DDBJ databases">
        <title>Streptomyces typhae sp. nov., a novel endophytic actinomycete isolated from the root of cattail pollen (Typha angustifolia L.).</title>
        <authorList>
            <person name="Peng C."/>
        </authorList>
    </citation>
    <scope>NUCLEOTIDE SEQUENCE [LARGE SCALE GENOMIC DNA]</scope>
    <source>
        <strain evidence="2">p1417</strain>
    </source>
</reference>
<dbReference type="Proteomes" id="UP000483802">
    <property type="component" value="Unassembled WGS sequence"/>
</dbReference>
<proteinExistence type="predicted"/>
<evidence type="ECO:0000313" key="2">
    <source>
        <dbReference type="Proteomes" id="UP000483802"/>
    </source>
</evidence>
<dbReference type="EMBL" id="WPNZ01000013">
    <property type="protein sequence ID" value="MVO87785.1"/>
    <property type="molecule type" value="Genomic_DNA"/>
</dbReference>